<reference evidence="1 2" key="1">
    <citation type="submission" date="2023-08" db="EMBL/GenBank/DDBJ databases">
        <title>The draft genome sequence of Paracraurococcus sp. LOR1-02.</title>
        <authorList>
            <person name="Kingkaew E."/>
            <person name="Tanasupawat S."/>
        </authorList>
    </citation>
    <scope>NUCLEOTIDE SEQUENCE [LARGE SCALE GENOMIC DNA]</scope>
    <source>
        <strain evidence="1 2">LOR1-02</strain>
    </source>
</reference>
<dbReference type="RefSeq" id="WP_305106849.1">
    <property type="nucleotide sequence ID" value="NZ_JAUTWS010000038.1"/>
</dbReference>
<comment type="caution">
    <text evidence="1">The sequence shown here is derived from an EMBL/GenBank/DDBJ whole genome shotgun (WGS) entry which is preliminary data.</text>
</comment>
<sequence length="143" mass="15960">MAAADKRIVKAPRTPKVPSFRIPKVEQDFYASDERVQSAQATLKRTLAAVTGETDSQTLLKLERDLDSFMIPMTDPRELKFWGHLRNAVARCDGALQAHQGSELFSGDPKISTVNKARLVQVRKAVKRLVNLYGLKAGRDILL</sequence>
<proteinExistence type="predicted"/>
<dbReference type="EMBL" id="JAUTWS010000038">
    <property type="protein sequence ID" value="MDO9711993.1"/>
    <property type="molecule type" value="Genomic_DNA"/>
</dbReference>
<evidence type="ECO:0000313" key="1">
    <source>
        <dbReference type="EMBL" id="MDO9711993.1"/>
    </source>
</evidence>
<gene>
    <name evidence="1" type="ORF">Q7A36_26860</name>
</gene>
<protein>
    <submittedName>
        <fullName evidence="1">Uncharacterized protein</fullName>
    </submittedName>
</protein>
<name>A0ABT9E751_9PROT</name>
<evidence type="ECO:0000313" key="2">
    <source>
        <dbReference type="Proteomes" id="UP001243009"/>
    </source>
</evidence>
<organism evidence="1 2">
    <name type="scientific">Paracraurococcus lichenis</name>
    <dbReference type="NCBI Taxonomy" id="3064888"/>
    <lineage>
        <taxon>Bacteria</taxon>
        <taxon>Pseudomonadati</taxon>
        <taxon>Pseudomonadota</taxon>
        <taxon>Alphaproteobacteria</taxon>
        <taxon>Acetobacterales</taxon>
        <taxon>Roseomonadaceae</taxon>
        <taxon>Paracraurococcus</taxon>
    </lineage>
</organism>
<accession>A0ABT9E751</accession>
<keyword evidence="2" id="KW-1185">Reference proteome</keyword>
<dbReference type="Proteomes" id="UP001243009">
    <property type="component" value="Unassembled WGS sequence"/>
</dbReference>